<dbReference type="InterPro" id="IPR013216">
    <property type="entry name" value="Methyltransf_11"/>
</dbReference>
<dbReference type="Gene3D" id="3.40.50.150">
    <property type="entry name" value="Vaccinia Virus protein VP39"/>
    <property type="match status" value="1"/>
</dbReference>
<dbReference type="EMBL" id="FYEK01000028">
    <property type="protein sequence ID" value="SNB66155.1"/>
    <property type="molecule type" value="Genomic_DNA"/>
</dbReference>
<dbReference type="AlphaFoldDB" id="A0A212R2D6"/>
<dbReference type="PANTHER" id="PTHR43591:SF24">
    <property type="entry name" value="2-METHOXY-6-POLYPRENYL-1,4-BENZOQUINOL METHYLASE, MITOCHONDRIAL"/>
    <property type="match status" value="1"/>
</dbReference>
<evidence type="ECO:0000259" key="1">
    <source>
        <dbReference type="Pfam" id="PF08241"/>
    </source>
</evidence>
<protein>
    <submittedName>
        <fullName evidence="2">Methylase involved in ubiquinone/menaquinone biosynthesis</fullName>
    </submittedName>
</protein>
<keyword evidence="2" id="KW-0830">Ubiquinone</keyword>
<dbReference type="OrthoDB" id="43862at2"/>
<evidence type="ECO:0000313" key="2">
    <source>
        <dbReference type="EMBL" id="SNB66155.1"/>
    </source>
</evidence>
<keyword evidence="3" id="KW-1185">Reference proteome</keyword>
<keyword evidence="2" id="KW-0489">Methyltransferase</keyword>
<dbReference type="Pfam" id="PF08241">
    <property type="entry name" value="Methyltransf_11"/>
    <property type="match status" value="1"/>
</dbReference>
<name>A0A212R2D6_9CHLR</name>
<accession>A0A212R2D6</accession>
<dbReference type="GO" id="GO:0032259">
    <property type="term" value="P:methylation"/>
    <property type="evidence" value="ECO:0007669"/>
    <property type="project" value="UniProtKB-KW"/>
</dbReference>
<organism evidence="2 3">
    <name type="scientific">Thermoflexus hugenholtzii JAD2</name>
    <dbReference type="NCBI Taxonomy" id="877466"/>
    <lineage>
        <taxon>Bacteria</taxon>
        <taxon>Bacillati</taxon>
        <taxon>Chloroflexota</taxon>
        <taxon>Thermoflexia</taxon>
        <taxon>Thermoflexales</taxon>
        <taxon>Thermoflexaceae</taxon>
        <taxon>Thermoflexus</taxon>
    </lineage>
</organism>
<gene>
    <name evidence="2" type="ORF">SAMN02746019_00000700</name>
</gene>
<dbReference type="PANTHER" id="PTHR43591">
    <property type="entry name" value="METHYLTRANSFERASE"/>
    <property type="match status" value="1"/>
</dbReference>
<feature type="domain" description="Methyltransferase type 11" evidence="1">
    <location>
        <begin position="46"/>
        <end position="138"/>
    </location>
</feature>
<proteinExistence type="predicted"/>
<dbReference type="CDD" id="cd02440">
    <property type="entry name" value="AdoMet_MTases"/>
    <property type="match status" value="1"/>
</dbReference>
<evidence type="ECO:0000313" key="3">
    <source>
        <dbReference type="Proteomes" id="UP000197025"/>
    </source>
</evidence>
<sequence>MDPKEQAEDFFSSYAPAYTESVSHRSGEDLQRLIVLLHPQGRGRLLDVATGPGHTAFAMAPYVEAVVGLDLTPAMAREFRRQAPSFPRSFFVIGDAEALPFRDGAFEWVTCRRAAHHFPNLPRALAEMARVLAPNGRLGLVDMIAPSDPAAARFLNELERIRDPSHMQALSREEWQARIKAAGLQVRALEVVEELLPWERWWAPVPSDGPAAARARAFAASGGPEAAEILIRRSDGWIIRKQRMILIASHALAHPS</sequence>
<keyword evidence="2" id="KW-0808">Transferase</keyword>
<dbReference type="RefSeq" id="WP_159461651.1">
    <property type="nucleotide sequence ID" value="NZ_FYEK01000028.1"/>
</dbReference>
<dbReference type="InterPro" id="IPR029063">
    <property type="entry name" value="SAM-dependent_MTases_sf"/>
</dbReference>
<dbReference type="SUPFAM" id="SSF53335">
    <property type="entry name" value="S-adenosyl-L-methionine-dependent methyltransferases"/>
    <property type="match status" value="1"/>
</dbReference>
<reference evidence="3" key="1">
    <citation type="submission" date="2017-06" db="EMBL/GenBank/DDBJ databases">
        <authorList>
            <person name="Varghese N."/>
            <person name="Submissions S."/>
        </authorList>
    </citation>
    <scope>NUCLEOTIDE SEQUENCE [LARGE SCALE GENOMIC DNA]</scope>
    <source>
        <strain evidence="3">JAD2</strain>
    </source>
</reference>
<dbReference type="Proteomes" id="UP000197025">
    <property type="component" value="Unassembled WGS sequence"/>
</dbReference>
<dbReference type="InParanoid" id="A0A212R2D6"/>
<dbReference type="GO" id="GO:0008757">
    <property type="term" value="F:S-adenosylmethionine-dependent methyltransferase activity"/>
    <property type="evidence" value="ECO:0007669"/>
    <property type="project" value="InterPro"/>
</dbReference>
<dbReference type="FunCoup" id="A0A212R2D6">
    <property type="interactions" value="35"/>
</dbReference>